<sequence length="49" mass="5890">VILNWLTALTNFPVTYQDAIKGFKNSVIDSYNESEKKHIFRRLQNARYW</sequence>
<dbReference type="OrthoDB" id="2422626at2759"/>
<name>A0A9N8W2C3_9GLOM</name>
<evidence type="ECO:0000313" key="2">
    <source>
        <dbReference type="Proteomes" id="UP000789405"/>
    </source>
</evidence>
<organism evidence="1 2">
    <name type="scientific">Dentiscutata erythropus</name>
    <dbReference type="NCBI Taxonomy" id="1348616"/>
    <lineage>
        <taxon>Eukaryota</taxon>
        <taxon>Fungi</taxon>
        <taxon>Fungi incertae sedis</taxon>
        <taxon>Mucoromycota</taxon>
        <taxon>Glomeromycotina</taxon>
        <taxon>Glomeromycetes</taxon>
        <taxon>Diversisporales</taxon>
        <taxon>Gigasporaceae</taxon>
        <taxon>Dentiscutata</taxon>
    </lineage>
</organism>
<protein>
    <submittedName>
        <fullName evidence="1">17718_t:CDS:1</fullName>
    </submittedName>
</protein>
<reference evidence="1" key="1">
    <citation type="submission" date="2021-06" db="EMBL/GenBank/DDBJ databases">
        <authorList>
            <person name="Kallberg Y."/>
            <person name="Tangrot J."/>
            <person name="Rosling A."/>
        </authorList>
    </citation>
    <scope>NUCLEOTIDE SEQUENCE</scope>
    <source>
        <strain evidence="1">MA453B</strain>
    </source>
</reference>
<evidence type="ECO:0000313" key="1">
    <source>
        <dbReference type="EMBL" id="CAG8469673.1"/>
    </source>
</evidence>
<proteinExistence type="predicted"/>
<dbReference type="EMBL" id="CAJVPY010000385">
    <property type="protein sequence ID" value="CAG8469673.1"/>
    <property type="molecule type" value="Genomic_DNA"/>
</dbReference>
<gene>
    <name evidence="1" type="ORF">DERYTH_LOCUS1395</name>
</gene>
<comment type="caution">
    <text evidence="1">The sequence shown here is derived from an EMBL/GenBank/DDBJ whole genome shotgun (WGS) entry which is preliminary data.</text>
</comment>
<keyword evidence="2" id="KW-1185">Reference proteome</keyword>
<feature type="non-terminal residue" evidence="1">
    <location>
        <position position="49"/>
    </location>
</feature>
<dbReference type="AlphaFoldDB" id="A0A9N8W2C3"/>
<dbReference type="Proteomes" id="UP000789405">
    <property type="component" value="Unassembled WGS sequence"/>
</dbReference>
<accession>A0A9N8W2C3</accession>